<keyword evidence="1" id="KW-0472">Membrane</keyword>
<feature type="transmembrane region" description="Helical" evidence="1">
    <location>
        <begin position="247"/>
        <end position="266"/>
    </location>
</feature>
<dbReference type="AlphaFoldDB" id="A0A1H7NLP6"/>
<proteinExistence type="predicted"/>
<gene>
    <name evidence="3" type="ORF">SAMN05444515_11231</name>
</gene>
<feature type="transmembrane region" description="Helical" evidence="1">
    <location>
        <begin position="42"/>
        <end position="61"/>
    </location>
</feature>
<evidence type="ECO:0000313" key="3">
    <source>
        <dbReference type="EMBL" id="SEL24433.1"/>
    </source>
</evidence>
<keyword evidence="1" id="KW-0812">Transmembrane</keyword>
<feature type="transmembrane region" description="Helical" evidence="1">
    <location>
        <begin position="67"/>
        <end position="88"/>
    </location>
</feature>
<dbReference type="PANTHER" id="PTHR38034:SF1">
    <property type="entry name" value="INNER MEMBRANE PROTEIN YPJD"/>
    <property type="match status" value="1"/>
</dbReference>
<feature type="transmembrane region" description="Helical" evidence="1">
    <location>
        <begin position="6"/>
        <end position="22"/>
    </location>
</feature>
<reference evidence="4" key="1">
    <citation type="submission" date="2016-10" db="EMBL/GenBank/DDBJ databases">
        <authorList>
            <person name="Varghese N."/>
            <person name="Submissions S."/>
        </authorList>
    </citation>
    <scope>NUCLEOTIDE SEQUENCE [LARGE SCALE GENOMIC DNA]</scope>
    <source>
        <strain evidence="4">DSM 241</strain>
    </source>
</reference>
<dbReference type="EMBL" id="FOAA01000012">
    <property type="protein sequence ID" value="SEL24433.1"/>
    <property type="molecule type" value="Genomic_DNA"/>
</dbReference>
<organism evidence="3 4">
    <name type="scientific">Ectothiorhodospira marina</name>
    <dbReference type="NCBI Taxonomy" id="1396821"/>
    <lineage>
        <taxon>Bacteria</taxon>
        <taxon>Pseudomonadati</taxon>
        <taxon>Pseudomonadota</taxon>
        <taxon>Gammaproteobacteria</taxon>
        <taxon>Chromatiales</taxon>
        <taxon>Ectothiorhodospiraceae</taxon>
        <taxon>Ectothiorhodospira</taxon>
    </lineage>
</organism>
<dbReference type="OrthoDB" id="9780793at2"/>
<dbReference type="Proteomes" id="UP000199256">
    <property type="component" value="Unassembled WGS sequence"/>
</dbReference>
<dbReference type="STRING" id="1396821.SAMN05444515_11231"/>
<dbReference type="GO" id="GO:0017004">
    <property type="term" value="P:cytochrome complex assembly"/>
    <property type="evidence" value="ECO:0007669"/>
    <property type="project" value="InterPro"/>
</dbReference>
<feature type="transmembrane region" description="Helical" evidence="1">
    <location>
        <begin position="136"/>
        <end position="161"/>
    </location>
</feature>
<feature type="transmembrane region" description="Helical" evidence="1">
    <location>
        <begin position="217"/>
        <end position="235"/>
    </location>
</feature>
<dbReference type="GO" id="GO:0020037">
    <property type="term" value="F:heme binding"/>
    <property type="evidence" value="ECO:0007669"/>
    <property type="project" value="InterPro"/>
</dbReference>
<evidence type="ECO:0000259" key="2">
    <source>
        <dbReference type="Pfam" id="PF01578"/>
    </source>
</evidence>
<evidence type="ECO:0000256" key="1">
    <source>
        <dbReference type="SAM" id="Phobius"/>
    </source>
</evidence>
<keyword evidence="1" id="KW-1133">Transmembrane helix</keyword>
<keyword evidence="4" id="KW-1185">Reference proteome</keyword>
<dbReference type="InterPro" id="IPR052372">
    <property type="entry name" value="YpjD/HemX"/>
</dbReference>
<evidence type="ECO:0000313" key="4">
    <source>
        <dbReference type="Proteomes" id="UP000199256"/>
    </source>
</evidence>
<dbReference type="RefSeq" id="WP_090254241.1">
    <property type="nucleotide sequence ID" value="NZ_FOAA01000012.1"/>
</dbReference>
<dbReference type="GO" id="GO:0005886">
    <property type="term" value="C:plasma membrane"/>
    <property type="evidence" value="ECO:0007669"/>
    <property type="project" value="TreeGrafter"/>
</dbReference>
<feature type="transmembrane region" description="Helical" evidence="1">
    <location>
        <begin position="95"/>
        <end position="116"/>
    </location>
</feature>
<name>A0A1H7NLP6_9GAMM</name>
<sequence>MLVAAFGLLATVFYFMGGALLMQRLRRAAGGEPPTEKGRPLLFATWGAAIVLHAVVLYHFMFGANGFGIGVFSVVSMTAWIIAVFLFVWSLRHPIHVLGIILLPFAGVTVALEMALAGGTPTAAVSDPGLRAHMLLAMIAFSLLTIAAIQAGLLALQNYSLHNHRPGGLIRALPPLSMMDSMLFHIIGWGFIFLTAALATGLFVLDDILAQQLVHKVVFAIIAWVVFAILLFGRFRFGWRGRKAVRWTLMGFAWLVVAYVGTKVVIDMMLGVG</sequence>
<protein>
    <submittedName>
        <fullName evidence="3">ABC-type uncharacterized transport system, permease component</fullName>
    </submittedName>
</protein>
<feature type="domain" description="Cytochrome c assembly protein" evidence="2">
    <location>
        <begin position="50"/>
        <end position="266"/>
    </location>
</feature>
<accession>A0A1H7NLP6</accession>
<dbReference type="InterPro" id="IPR002541">
    <property type="entry name" value="Cyt_c_assembly"/>
</dbReference>
<dbReference type="PANTHER" id="PTHR38034">
    <property type="entry name" value="INNER MEMBRANE PROTEIN YPJD"/>
    <property type="match status" value="1"/>
</dbReference>
<feature type="transmembrane region" description="Helical" evidence="1">
    <location>
        <begin position="182"/>
        <end position="205"/>
    </location>
</feature>
<dbReference type="Pfam" id="PF01578">
    <property type="entry name" value="Cytochrom_C_asm"/>
    <property type="match status" value="1"/>
</dbReference>